<sequence>MFTYQLKIRLLTVLILFFFFGVVGMATEVDVPRISKETLKSELGNPRVVVIDVRTMGDWQSSQWKIQGAVREDPGDVETWQNKYAKDSKIVLYCT</sequence>
<dbReference type="SUPFAM" id="SSF52821">
    <property type="entry name" value="Rhodanese/Cell cycle control phosphatase"/>
    <property type="match status" value="1"/>
</dbReference>
<comment type="caution">
    <text evidence="2">The sequence shown here is derived from an EMBL/GenBank/DDBJ whole genome shotgun (WGS) entry which is preliminary data.</text>
</comment>
<evidence type="ECO:0000313" key="2">
    <source>
        <dbReference type="EMBL" id="GLI32599.1"/>
    </source>
</evidence>
<accession>A0A9W6FR38</accession>
<keyword evidence="3" id="KW-1185">Reference proteome</keyword>
<organism evidence="2 3">
    <name type="scientific">Desulforhabdus amnigena</name>
    <dbReference type="NCBI Taxonomy" id="40218"/>
    <lineage>
        <taxon>Bacteria</taxon>
        <taxon>Pseudomonadati</taxon>
        <taxon>Thermodesulfobacteriota</taxon>
        <taxon>Syntrophobacteria</taxon>
        <taxon>Syntrophobacterales</taxon>
        <taxon>Syntrophobacteraceae</taxon>
        <taxon>Desulforhabdus</taxon>
    </lineage>
</organism>
<reference evidence="2" key="1">
    <citation type="submission" date="2022-12" db="EMBL/GenBank/DDBJ databases">
        <title>Reference genome sequencing for broad-spectrum identification of bacterial and archaeal isolates by mass spectrometry.</title>
        <authorList>
            <person name="Sekiguchi Y."/>
            <person name="Tourlousse D.M."/>
        </authorList>
    </citation>
    <scope>NUCLEOTIDE SEQUENCE</scope>
    <source>
        <strain evidence="2">ASRB1</strain>
    </source>
</reference>
<proteinExistence type="predicted"/>
<dbReference type="EMBL" id="BSDR01000001">
    <property type="protein sequence ID" value="GLI32599.1"/>
    <property type="molecule type" value="Genomic_DNA"/>
</dbReference>
<feature type="domain" description="Rhodanese" evidence="1">
    <location>
        <begin position="36"/>
        <end position="94"/>
    </location>
</feature>
<evidence type="ECO:0000259" key="1">
    <source>
        <dbReference type="Pfam" id="PF00581"/>
    </source>
</evidence>
<dbReference type="InterPro" id="IPR001763">
    <property type="entry name" value="Rhodanese-like_dom"/>
</dbReference>
<dbReference type="Gene3D" id="3.40.250.10">
    <property type="entry name" value="Rhodanese-like domain"/>
    <property type="match status" value="1"/>
</dbReference>
<dbReference type="AlphaFoldDB" id="A0A9W6FR38"/>
<protein>
    <recommendedName>
        <fullName evidence="1">Rhodanese domain-containing protein</fullName>
    </recommendedName>
</protein>
<evidence type="ECO:0000313" key="3">
    <source>
        <dbReference type="Proteomes" id="UP001144372"/>
    </source>
</evidence>
<dbReference type="Proteomes" id="UP001144372">
    <property type="component" value="Unassembled WGS sequence"/>
</dbReference>
<gene>
    <name evidence="2" type="ORF">DAMNIGENAA_00320</name>
</gene>
<dbReference type="Pfam" id="PF00581">
    <property type="entry name" value="Rhodanese"/>
    <property type="match status" value="1"/>
</dbReference>
<dbReference type="InterPro" id="IPR036873">
    <property type="entry name" value="Rhodanese-like_dom_sf"/>
</dbReference>
<name>A0A9W6FR38_9BACT</name>